<feature type="compositionally biased region" description="Polar residues" evidence="1">
    <location>
        <begin position="517"/>
        <end position="526"/>
    </location>
</feature>
<name>A0A6A5S236_9PLEO</name>
<feature type="compositionally biased region" description="Low complexity" evidence="1">
    <location>
        <begin position="442"/>
        <end position="458"/>
    </location>
</feature>
<feature type="compositionally biased region" description="Basic and acidic residues" evidence="1">
    <location>
        <begin position="462"/>
        <end position="480"/>
    </location>
</feature>
<evidence type="ECO:0000256" key="1">
    <source>
        <dbReference type="SAM" id="MobiDB-lite"/>
    </source>
</evidence>
<proteinExistence type="predicted"/>
<feature type="region of interest" description="Disordered" evidence="1">
    <location>
        <begin position="431"/>
        <end position="644"/>
    </location>
</feature>
<evidence type="ECO:0000313" key="3">
    <source>
        <dbReference type="Proteomes" id="UP000800082"/>
    </source>
</evidence>
<accession>A0A6A5S236</accession>
<gene>
    <name evidence="2" type="ORF">M421DRAFT_415018</name>
</gene>
<feature type="region of interest" description="Disordered" evidence="1">
    <location>
        <begin position="731"/>
        <end position="774"/>
    </location>
</feature>
<dbReference type="Proteomes" id="UP000800082">
    <property type="component" value="Unassembled WGS sequence"/>
</dbReference>
<feature type="region of interest" description="Disordered" evidence="1">
    <location>
        <begin position="161"/>
        <end position="292"/>
    </location>
</feature>
<feature type="compositionally biased region" description="Polar residues" evidence="1">
    <location>
        <begin position="161"/>
        <end position="178"/>
    </location>
</feature>
<feature type="compositionally biased region" description="Basic and acidic residues" evidence="1">
    <location>
        <begin position="358"/>
        <end position="379"/>
    </location>
</feature>
<feature type="compositionally biased region" description="Polar residues" evidence="1">
    <location>
        <begin position="583"/>
        <end position="634"/>
    </location>
</feature>
<organism evidence="2 3">
    <name type="scientific">Didymella exigua CBS 183.55</name>
    <dbReference type="NCBI Taxonomy" id="1150837"/>
    <lineage>
        <taxon>Eukaryota</taxon>
        <taxon>Fungi</taxon>
        <taxon>Dikarya</taxon>
        <taxon>Ascomycota</taxon>
        <taxon>Pezizomycotina</taxon>
        <taxon>Dothideomycetes</taxon>
        <taxon>Pleosporomycetidae</taxon>
        <taxon>Pleosporales</taxon>
        <taxon>Pleosporineae</taxon>
        <taxon>Didymellaceae</taxon>
        <taxon>Didymella</taxon>
    </lineage>
</organism>
<keyword evidence="3" id="KW-1185">Reference proteome</keyword>
<feature type="compositionally biased region" description="Basic residues" evidence="1">
    <location>
        <begin position="260"/>
        <end position="274"/>
    </location>
</feature>
<feature type="region of interest" description="Disordered" evidence="1">
    <location>
        <begin position="668"/>
        <end position="716"/>
    </location>
</feature>
<feature type="compositionally biased region" description="Basic residues" evidence="1">
    <location>
        <begin position="204"/>
        <end position="218"/>
    </location>
</feature>
<protein>
    <submittedName>
        <fullName evidence="2">Uncharacterized protein</fullName>
    </submittedName>
</protein>
<dbReference type="AlphaFoldDB" id="A0A6A5S236"/>
<dbReference type="EMBL" id="ML978956">
    <property type="protein sequence ID" value="KAF1933963.1"/>
    <property type="molecule type" value="Genomic_DNA"/>
</dbReference>
<feature type="region of interest" description="Disordered" evidence="1">
    <location>
        <begin position="351"/>
        <end position="405"/>
    </location>
</feature>
<feature type="compositionally biased region" description="Polar residues" evidence="1">
    <location>
        <begin position="12"/>
        <end position="22"/>
    </location>
</feature>
<dbReference type="OrthoDB" id="3801334at2759"/>
<sequence>MNATIRRRTEKINAQQTSISKMTTRHPTEMTLSPEPVIERALNRQGTGPSPSPEEIIRRMTTRKRTEPVEVLPAPPSPSKQAEEHSLSARVPPSYVKDVVLPISRAVDVRSRTAKCAPGRDQIDRASTVDPSQKLVPIIVRRDASTHSPKSAKIERQTIRWSPESNGRPSQVLISSPSPVELERKASTAAPGIVVVPSQSVQRDRKRTKVRTKPHKKTPNYSPERQYPPAPAYPVRDTPAWTKPDTWAPPLKPEAEPAPKKRKFLALGTKRREKPGHESVRQAPTPTLVRRDDRLTRATPAYARKEDYYPRLAPIVQERRNDYSQAQPAPIWRGIQPLPRVAPVKTEACPYSSYPEASARRDFQPNYQERPRTRADIPYRNKTRQQSFRSQAPKAASHQSPANQDVWDQGKAALRSQAPSPRLWPQAHEAFARGRPVPQQDVVPRSVRSDVRSSFQRSGVSHSRESTDRARDMRAQETRPDVSGPAQEANQPHGASRGELDCSATAMQDGNRRPSKAFSTVTQRPQGQAPELRDQSSGRYCEQGTAEIEQESSQQKDDGDIGCEISSQGQRDSPGRAGVDGISSPNARRSVSRMDSPNPSYLSWGVSVQDQSGGPEQPSSQGLNGRRSSVQNSIGRCASAPGPGVATAIKRVPTGAPVSRAVATGAIGIGEAAPPTEIASPSAAELSDRGSLQDLQTASVRPKPKEEAVELPRRRSSVLLSDVSSSDLYALPQRTAPAKPKPELGRKYSLYGSHYPTRGWFRGKGKGQDRRPPA</sequence>
<dbReference type="GeneID" id="54348207"/>
<feature type="compositionally biased region" description="Basic and acidic residues" evidence="1">
    <location>
        <begin position="703"/>
        <end position="713"/>
    </location>
</feature>
<dbReference type="RefSeq" id="XP_033454211.1">
    <property type="nucleotide sequence ID" value="XM_033590539.1"/>
</dbReference>
<reference evidence="2" key="1">
    <citation type="journal article" date="2020" name="Stud. Mycol.">
        <title>101 Dothideomycetes genomes: a test case for predicting lifestyles and emergence of pathogens.</title>
        <authorList>
            <person name="Haridas S."/>
            <person name="Albert R."/>
            <person name="Binder M."/>
            <person name="Bloem J."/>
            <person name="Labutti K."/>
            <person name="Salamov A."/>
            <person name="Andreopoulos B."/>
            <person name="Baker S."/>
            <person name="Barry K."/>
            <person name="Bills G."/>
            <person name="Bluhm B."/>
            <person name="Cannon C."/>
            <person name="Castanera R."/>
            <person name="Culley D."/>
            <person name="Daum C."/>
            <person name="Ezra D."/>
            <person name="Gonzalez J."/>
            <person name="Henrissat B."/>
            <person name="Kuo A."/>
            <person name="Liang C."/>
            <person name="Lipzen A."/>
            <person name="Lutzoni F."/>
            <person name="Magnuson J."/>
            <person name="Mondo S."/>
            <person name="Nolan M."/>
            <person name="Ohm R."/>
            <person name="Pangilinan J."/>
            <person name="Park H.-J."/>
            <person name="Ramirez L."/>
            <person name="Alfaro M."/>
            <person name="Sun H."/>
            <person name="Tritt A."/>
            <person name="Yoshinaga Y."/>
            <person name="Zwiers L.-H."/>
            <person name="Turgeon B."/>
            <person name="Goodwin S."/>
            <person name="Spatafora J."/>
            <person name="Crous P."/>
            <person name="Grigoriev I."/>
        </authorList>
    </citation>
    <scope>NUCLEOTIDE SEQUENCE</scope>
    <source>
        <strain evidence="2">CBS 183.55</strain>
    </source>
</reference>
<evidence type="ECO:0000313" key="2">
    <source>
        <dbReference type="EMBL" id="KAF1933963.1"/>
    </source>
</evidence>
<feature type="region of interest" description="Disordered" evidence="1">
    <location>
        <begin position="1"/>
        <end position="90"/>
    </location>
</feature>